<protein>
    <submittedName>
        <fullName evidence="1">Uncharacterized protein</fullName>
    </submittedName>
</protein>
<dbReference type="GeneID" id="55626503"/>
<dbReference type="KEGG" id="vg:55626503"/>
<keyword evidence="2" id="KW-1185">Reference proteome</keyword>
<evidence type="ECO:0000313" key="2">
    <source>
        <dbReference type="Proteomes" id="UP000479357"/>
    </source>
</evidence>
<proteinExistence type="predicted"/>
<dbReference type="EMBL" id="MN877442">
    <property type="protein sequence ID" value="QHZ59839.1"/>
    <property type="molecule type" value="Genomic_DNA"/>
</dbReference>
<accession>A0A6C0R0S3</accession>
<name>A0A6C0R0S3_9CAUD</name>
<sequence length="88" mass="9925">MYLVSTNKTIEGSTGYFVRSHAHFQVQLANHPDCIYEQLGVVGSHKKVVNVEEDKYGHIEVDVVYSDVFGDLDCTTFYLLKLQKLGEG</sequence>
<reference evidence="1 2" key="1">
    <citation type="submission" date="2019-12" db="EMBL/GenBank/DDBJ databases">
        <title>Alteromonas phage V22 represents a new genus of marine bacteriophages that requires a novel tail fiber chaperone for host recognition.</title>
        <authorList>
            <person name="Gonzalez-Serrano R."/>
            <person name="Dunne M."/>
            <person name="Rosselli R."/>
            <person name="Martin-Cuadrado A.-B."/>
            <person name="Grosboillot V."/>
            <person name="Zinsli L."/>
            <person name="Roda-Garcia J.J."/>
            <person name="Loessner M.J."/>
            <person name="Rodriguez-Valera F."/>
        </authorList>
    </citation>
    <scope>NUCLEOTIDE SEQUENCE [LARGE SCALE GENOMIC DNA]</scope>
</reference>
<dbReference type="RefSeq" id="YP_009855763.1">
    <property type="nucleotide sequence ID" value="NC_048847.1"/>
</dbReference>
<evidence type="ECO:0000313" key="1">
    <source>
        <dbReference type="EMBL" id="QHZ59839.1"/>
    </source>
</evidence>
<dbReference type="Proteomes" id="UP000479357">
    <property type="component" value="Segment"/>
</dbReference>
<organism evidence="1 2">
    <name type="scientific">Alteromonas phage vB_AmeM_PT11-V22</name>
    <dbReference type="NCBI Taxonomy" id="2704031"/>
    <lineage>
        <taxon>Viruses</taxon>
        <taxon>Duplodnaviria</taxon>
        <taxon>Heunggongvirae</taxon>
        <taxon>Uroviricota</taxon>
        <taxon>Caudoviricetes</taxon>
        <taxon>Myoalterovirus</taxon>
        <taxon>Myoalterovirus PT11V22</taxon>
    </lineage>
</organism>